<feature type="compositionally biased region" description="Basic and acidic residues" evidence="3">
    <location>
        <begin position="785"/>
        <end position="801"/>
    </location>
</feature>
<dbReference type="PRINTS" id="PR00503">
    <property type="entry name" value="BROMODOMAIN"/>
</dbReference>
<dbReference type="SUPFAM" id="SSF47370">
    <property type="entry name" value="Bromodomain"/>
    <property type="match status" value="1"/>
</dbReference>
<feature type="compositionally biased region" description="Polar residues" evidence="3">
    <location>
        <begin position="346"/>
        <end position="365"/>
    </location>
</feature>
<feature type="region of interest" description="Disordered" evidence="3">
    <location>
        <begin position="714"/>
        <end position="822"/>
    </location>
</feature>
<feature type="compositionally biased region" description="Polar residues" evidence="3">
    <location>
        <begin position="223"/>
        <end position="249"/>
    </location>
</feature>
<feature type="compositionally biased region" description="Polar residues" evidence="3">
    <location>
        <begin position="270"/>
        <end position="281"/>
    </location>
</feature>
<feature type="compositionally biased region" description="Polar residues" evidence="3">
    <location>
        <begin position="1"/>
        <end position="21"/>
    </location>
</feature>
<evidence type="ECO:0000259" key="4">
    <source>
        <dbReference type="PROSITE" id="PS50014"/>
    </source>
</evidence>
<feature type="compositionally biased region" description="Basic and acidic residues" evidence="3">
    <location>
        <begin position="720"/>
        <end position="778"/>
    </location>
</feature>
<evidence type="ECO:0000313" key="6">
    <source>
        <dbReference type="RefSeq" id="XP_006825302.1"/>
    </source>
</evidence>
<protein>
    <submittedName>
        <fullName evidence="6">Bromodomain-containing protein 4A-like</fullName>
    </submittedName>
</protein>
<feature type="compositionally biased region" description="Polar residues" evidence="3">
    <location>
        <begin position="377"/>
        <end position="393"/>
    </location>
</feature>
<dbReference type="Pfam" id="PF17105">
    <property type="entry name" value="BRD4_CDT"/>
    <property type="match status" value="1"/>
</dbReference>
<evidence type="ECO:0000256" key="2">
    <source>
        <dbReference type="PROSITE-ProRule" id="PRU00035"/>
    </source>
</evidence>
<keyword evidence="5" id="KW-1185">Reference proteome</keyword>
<evidence type="ECO:0000313" key="5">
    <source>
        <dbReference type="Proteomes" id="UP000694865"/>
    </source>
</evidence>
<feature type="region of interest" description="Disordered" evidence="3">
    <location>
        <begin position="1"/>
        <end position="26"/>
    </location>
</feature>
<dbReference type="RefSeq" id="XP_006825302.1">
    <property type="nucleotide sequence ID" value="XM_006825239.1"/>
</dbReference>
<proteinExistence type="predicted"/>
<feature type="compositionally biased region" description="Polar residues" evidence="3">
    <location>
        <begin position="73"/>
        <end position="85"/>
    </location>
</feature>
<feature type="region of interest" description="Disordered" evidence="3">
    <location>
        <begin position="346"/>
        <end position="531"/>
    </location>
</feature>
<feature type="region of interest" description="Disordered" evidence="3">
    <location>
        <begin position="210"/>
        <end position="283"/>
    </location>
</feature>
<dbReference type="InterPro" id="IPR036427">
    <property type="entry name" value="Bromodomain-like_sf"/>
</dbReference>
<evidence type="ECO:0000256" key="1">
    <source>
        <dbReference type="ARBA" id="ARBA00023117"/>
    </source>
</evidence>
<dbReference type="InterPro" id="IPR001487">
    <property type="entry name" value="Bromodomain"/>
</dbReference>
<feature type="domain" description="Bromo" evidence="4">
    <location>
        <begin position="115"/>
        <end position="187"/>
    </location>
</feature>
<dbReference type="PANTHER" id="PTHR22880:SF225">
    <property type="entry name" value="BROMODOMAIN-CONTAINING PROTEIN BET-1-RELATED"/>
    <property type="match status" value="1"/>
</dbReference>
<dbReference type="GeneID" id="100375646"/>
<feature type="region of interest" description="Disordered" evidence="3">
    <location>
        <begin position="572"/>
        <end position="670"/>
    </location>
</feature>
<dbReference type="PROSITE" id="PS00633">
    <property type="entry name" value="BROMODOMAIN_1"/>
    <property type="match status" value="1"/>
</dbReference>
<reference evidence="6" key="1">
    <citation type="submission" date="2025-08" db="UniProtKB">
        <authorList>
            <consortium name="RefSeq"/>
        </authorList>
    </citation>
    <scope>IDENTIFICATION</scope>
    <source>
        <tissue evidence="6">Testes</tissue>
    </source>
</reference>
<dbReference type="Proteomes" id="UP000694865">
    <property type="component" value="Unplaced"/>
</dbReference>
<evidence type="ECO:0000256" key="3">
    <source>
        <dbReference type="SAM" id="MobiDB-lite"/>
    </source>
</evidence>
<accession>A0ABM0MZ61</accession>
<dbReference type="InterPro" id="IPR043508">
    <property type="entry name" value="Bromo_Brdt_I"/>
</dbReference>
<feature type="compositionally biased region" description="Polar residues" evidence="3">
    <location>
        <begin position="400"/>
        <end position="486"/>
    </location>
</feature>
<feature type="compositionally biased region" description="Basic and acidic residues" evidence="3">
    <location>
        <begin position="633"/>
        <end position="645"/>
    </location>
</feature>
<gene>
    <name evidence="6" type="primary">LOC100375646</name>
</gene>
<dbReference type="InterPro" id="IPR050935">
    <property type="entry name" value="Bromo_chromatin_reader"/>
</dbReference>
<organism evidence="5 6">
    <name type="scientific">Saccoglossus kowalevskii</name>
    <name type="common">Acorn worm</name>
    <dbReference type="NCBI Taxonomy" id="10224"/>
    <lineage>
        <taxon>Eukaryota</taxon>
        <taxon>Metazoa</taxon>
        <taxon>Hemichordata</taxon>
        <taxon>Enteropneusta</taxon>
        <taxon>Harrimaniidae</taxon>
        <taxon>Saccoglossus</taxon>
    </lineage>
</organism>
<sequence>MDTKSHPTLQGYQRPAQNIHQGRNPGVNLIHNDLTGASGQSVNGVSPNVPGGLGKRVRRPSLMFEGYEITKPAPQQTSEPLSPETQEVKMEQKRQHGRQTNQLQYLRNVVMKAVWKHQFAWPFHAPVNPAELGLPDYFDIIKNPMDLGTIKKRLESNYYYSAKDCISDFNLMFTNCYLYNKPGEDVVLMAQALEKLFLTKVAQMPQEEIEIPPPSKEAEFFGHTTTPSKSHTRSTKSVTPPKSKASSKLATPPVLLPIKEPVNQPELSHGSKSVSHHSIQPSIPDIPESLLQALSQPITQPISHPMMHTMPPAMMQSMPHQMTTSDSMSFSMSSQVSQSMSHVTQPMSHTTQHLTQPTSHFTQPISHVPQPIPHITQPMSHIAQPTSRNSQPTPHIDQPTLRNSQPTSRNSQPTSRNSQPTSRNSQPTSRNSQPTSRNSQSTPHIAQSTPHIAQSTPHIAQSTAHITQPTSHITQPTSHITQPTSHITQPTSQISQPTSQISQPTSHGTELMSHPMSQRTSHHVTQPTSHSVIQPALHPRTQAMSHAVAQLVSNAEMEQMSQPARQPVIQPALQPSNESSPVEDKAYSPQLPSPPHEPDAVKFMVGDEDSNSFDRNTPSPPPEISRSSPPKTEPPKSEQKPDVHKLPQRHGVSFNVGAVPSPGIGENLKKSVHPVSKKDFKIRNIGSWSNLAKADVNVSSGATTVLHSTARTSYKQFQRQAREKEERERALRTQEESRRQQREIVERDRIRQERERQREKEEDDALERARHTQKEELQKQQSKSQMERERRREQERRRREAMAGAIDMNRQSDIMANFEEML</sequence>
<dbReference type="InterPro" id="IPR018359">
    <property type="entry name" value="Bromodomain_CS"/>
</dbReference>
<feature type="compositionally biased region" description="Low complexity" evidence="3">
    <location>
        <begin position="487"/>
        <end position="506"/>
    </location>
</feature>
<dbReference type="Gene3D" id="1.20.920.10">
    <property type="entry name" value="Bromodomain-like"/>
    <property type="match status" value="1"/>
</dbReference>
<dbReference type="SMART" id="SM00297">
    <property type="entry name" value="BROMO"/>
    <property type="match status" value="1"/>
</dbReference>
<dbReference type="CDD" id="cd05497">
    <property type="entry name" value="Bromo_Brdt_I_like"/>
    <property type="match status" value="1"/>
</dbReference>
<dbReference type="InterPro" id="IPR031354">
    <property type="entry name" value="BRD4_CDT"/>
</dbReference>
<dbReference type="PROSITE" id="PS50014">
    <property type="entry name" value="BROMODOMAIN_2"/>
    <property type="match status" value="1"/>
</dbReference>
<feature type="region of interest" description="Disordered" evidence="3">
    <location>
        <begin position="71"/>
        <end position="99"/>
    </location>
</feature>
<keyword evidence="1 2" id="KW-0103">Bromodomain</keyword>
<name>A0ABM0MZ61_SACKO</name>
<dbReference type="Pfam" id="PF00439">
    <property type="entry name" value="Bromodomain"/>
    <property type="match status" value="1"/>
</dbReference>
<dbReference type="PANTHER" id="PTHR22880">
    <property type="entry name" value="FALZ-RELATED BROMODOMAIN-CONTAINING PROTEINS"/>
    <property type="match status" value="1"/>
</dbReference>
<feature type="compositionally biased region" description="Polar residues" evidence="3">
    <location>
        <begin position="515"/>
        <end position="531"/>
    </location>
</feature>